<dbReference type="RefSeq" id="XP_040720668.1">
    <property type="nucleotide sequence ID" value="XM_040857822.1"/>
</dbReference>
<sequence length="109" mass="12184">MALLLRHGEEDMNTKFNESIVLAAATFGQLGILDLISRYNGPSLRKDEWCTIARLYNAAKSGDVKILQRLLLCGSSPNFAKTRAETLLWVAAARGHRRIVEVLTQRDDV</sequence>
<dbReference type="Gene3D" id="1.25.40.20">
    <property type="entry name" value="Ankyrin repeat-containing domain"/>
    <property type="match status" value="1"/>
</dbReference>
<dbReference type="GeneID" id="63774034"/>
<dbReference type="InParanoid" id="A0A1Y2EIM6"/>
<name>A0A1Y2EIM6_9PEZI</name>
<gene>
    <name evidence="1" type="ORF">BCR38DRAFT_404206</name>
</gene>
<comment type="caution">
    <text evidence="1">The sequence shown here is derived from an EMBL/GenBank/DDBJ whole genome shotgun (WGS) entry which is preliminary data.</text>
</comment>
<protein>
    <submittedName>
        <fullName evidence="1">Uncharacterized protein</fullName>
    </submittedName>
</protein>
<dbReference type="InterPro" id="IPR036770">
    <property type="entry name" value="Ankyrin_rpt-contain_sf"/>
</dbReference>
<evidence type="ECO:0000313" key="1">
    <source>
        <dbReference type="EMBL" id="ORY71076.1"/>
    </source>
</evidence>
<proteinExistence type="predicted"/>
<organism evidence="1 2">
    <name type="scientific">Pseudomassariella vexata</name>
    <dbReference type="NCBI Taxonomy" id="1141098"/>
    <lineage>
        <taxon>Eukaryota</taxon>
        <taxon>Fungi</taxon>
        <taxon>Dikarya</taxon>
        <taxon>Ascomycota</taxon>
        <taxon>Pezizomycotina</taxon>
        <taxon>Sordariomycetes</taxon>
        <taxon>Xylariomycetidae</taxon>
        <taxon>Amphisphaeriales</taxon>
        <taxon>Pseudomassariaceae</taxon>
        <taxon>Pseudomassariella</taxon>
    </lineage>
</organism>
<accession>A0A1Y2EIM6</accession>
<dbReference type="AlphaFoldDB" id="A0A1Y2EIM6"/>
<keyword evidence="2" id="KW-1185">Reference proteome</keyword>
<dbReference type="Proteomes" id="UP000193689">
    <property type="component" value="Unassembled WGS sequence"/>
</dbReference>
<dbReference type="EMBL" id="MCFJ01000001">
    <property type="protein sequence ID" value="ORY71076.1"/>
    <property type="molecule type" value="Genomic_DNA"/>
</dbReference>
<dbReference type="OrthoDB" id="426293at2759"/>
<dbReference type="SUPFAM" id="SSF48403">
    <property type="entry name" value="Ankyrin repeat"/>
    <property type="match status" value="1"/>
</dbReference>
<reference evidence="1 2" key="1">
    <citation type="submission" date="2016-07" db="EMBL/GenBank/DDBJ databases">
        <title>Pervasive Adenine N6-methylation of Active Genes in Fungi.</title>
        <authorList>
            <consortium name="DOE Joint Genome Institute"/>
            <person name="Mondo S.J."/>
            <person name="Dannebaum R.O."/>
            <person name="Kuo R.C."/>
            <person name="Labutti K."/>
            <person name="Haridas S."/>
            <person name="Kuo A."/>
            <person name="Salamov A."/>
            <person name="Ahrendt S.R."/>
            <person name="Lipzen A."/>
            <person name="Sullivan W."/>
            <person name="Andreopoulos W.B."/>
            <person name="Clum A."/>
            <person name="Lindquist E."/>
            <person name="Daum C."/>
            <person name="Ramamoorthy G.K."/>
            <person name="Gryganskyi A."/>
            <person name="Culley D."/>
            <person name="Magnuson J.K."/>
            <person name="James T.Y."/>
            <person name="O'Malley M.A."/>
            <person name="Stajich J.E."/>
            <person name="Spatafora J.W."/>
            <person name="Visel A."/>
            <person name="Grigoriev I.V."/>
        </authorList>
    </citation>
    <scope>NUCLEOTIDE SEQUENCE [LARGE SCALE GENOMIC DNA]</scope>
    <source>
        <strain evidence="1 2">CBS 129021</strain>
    </source>
</reference>
<evidence type="ECO:0000313" key="2">
    <source>
        <dbReference type="Proteomes" id="UP000193689"/>
    </source>
</evidence>